<reference evidence="1" key="1">
    <citation type="journal article" date="2023" name="Front. Microbiol.">
        <title>Isolation of Brucella inopinata from a White's tree frog (Litoria caerulea): pose exotic frogs a potential risk to human health?</title>
        <authorList>
            <person name="Scholz H.C."/>
            <person name="Heckers K.O."/>
            <person name="Appelt S."/>
            <person name="Geier-Doemling D."/>
            <person name="Schlegel P."/>
            <person name="Wattam A.R."/>
        </authorList>
    </citation>
    <scope>NUCLEOTIDE SEQUENCE</scope>
    <source>
        <strain evidence="1">FO700662</strain>
    </source>
</reference>
<dbReference type="AlphaFoldDB" id="A0AAW7BB64"/>
<dbReference type="EMBL" id="JARQXC010000012">
    <property type="protein sequence ID" value="MDL2333244.1"/>
    <property type="molecule type" value="Genomic_DNA"/>
</dbReference>
<name>A0AAW7BB64_9HYPH</name>
<dbReference type="Proteomes" id="UP001171122">
    <property type="component" value="Unassembled WGS sequence"/>
</dbReference>
<keyword evidence="2" id="KW-1185">Reference proteome</keyword>
<evidence type="ECO:0000313" key="1">
    <source>
        <dbReference type="EMBL" id="MDL2333244.1"/>
    </source>
</evidence>
<sequence length="130" mass="14685">MNAHTNISGSAAFDPNAWHHSQMTIREAIDLSQSGGHPYSSPNVPKGFNTVVGFFFDCYDWYPAAYDDEEGNAMKDRELIRYDEWCDKYARKLGLEVKEVEAPAALKVHGIMTLKAYPEALLEIRCTEIP</sequence>
<comment type="caution">
    <text evidence="1">The sequence shown here is derived from an EMBL/GenBank/DDBJ whole genome shotgun (WGS) entry which is preliminary data.</text>
</comment>
<dbReference type="RefSeq" id="WP_076779450.1">
    <property type="nucleotide sequence ID" value="NZ_JARQXC010000012.1"/>
</dbReference>
<protein>
    <recommendedName>
        <fullName evidence="3">Endo alpha-1,4 polygalactosaminidase</fullName>
    </recommendedName>
</protein>
<evidence type="ECO:0008006" key="3">
    <source>
        <dbReference type="Google" id="ProtNLM"/>
    </source>
</evidence>
<evidence type="ECO:0000313" key="2">
    <source>
        <dbReference type="Proteomes" id="UP001171122"/>
    </source>
</evidence>
<organism evidence="1 2">
    <name type="scientific">Brucella inopinata</name>
    <dbReference type="NCBI Taxonomy" id="1218315"/>
    <lineage>
        <taxon>Bacteria</taxon>
        <taxon>Pseudomonadati</taxon>
        <taxon>Pseudomonadota</taxon>
        <taxon>Alphaproteobacteria</taxon>
        <taxon>Hyphomicrobiales</taxon>
        <taxon>Brucellaceae</taxon>
        <taxon>Brucella/Ochrobactrum group</taxon>
        <taxon>Brucella</taxon>
    </lineage>
</organism>
<gene>
    <name evidence="1" type="ORF">P8A28_09920</name>
</gene>
<accession>A0AAW7BB64</accession>
<proteinExistence type="predicted"/>